<evidence type="ECO:0000313" key="4">
    <source>
        <dbReference type="EMBL" id="NNG37590.1"/>
    </source>
</evidence>
<evidence type="ECO:0000259" key="3">
    <source>
        <dbReference type="Pfam" id="PF17853"/>
    </source>
</evidence>
<dbReference type="RefSeq" id="WP_171201291.1">
    <property type="nucleotide sequence ID" value="NZ_JABEND010000016.1"/>
</dbReference>
<comment type="similarity">
    <text evidence="1">Belongs to the CdaR family.</text>
</comment>
<comment type="caution">
    <text evidence="4">The sequence shown here is derived from an EMBL/GenBank/DDBJ whole genome shotgun (WGS) entry which is preliminary data.</text>
</comment>
<gene>
    <name evidence="4" type="ORF">HKD39_18170</name>
</gene>
<name>A0A849AGM2_9ACTN</name>
<dbReference type="InterPro" id="IPR025736">
    <property type="entry name" value="PucR_C-HTH_dom"/>
</dbReference>
<dbReference type="InterPro" id="IPR051448">
    <property type="entry name" value="CdaR-like_regulators"/>
</dbReference>
<accession>A0A849AGM2</accession>
<dbReference type="Proteomes" id="UP000562984">
    <property type="component" value="Unassembled WGS sequence"/>
</dbReference>
<keyword evidence="5" id="KW-1185">Reference proteome</keyword>
<reference evidence="4 5" key="1">
    <citation type="submission" date="2020-05" db="EMBL/GenBank/DDBJ databases">
        <title>Nakamurella sp. DB0629 isolated from air conditioner.</title>
        <authorList>
            <person name="Kim D.H."/>
            <person name="Kim D.-U."/>
        </authorList>
    </citation>
    <scope>NUCLEOTIDE SEQUENCE [LARGE SCALE GENOMIC DNA]</scope>
    <source>
        <strain evidence="4 5">DB0629</strain>
    </source>
</reference>
<dbReference type="InterPro" id="IPR041522">
    <property type="entry name" value="CdaR_GGDEF"/>
</dbReference>
<dbReference type="Pfam" id="PF13556">
    <property type="entry name" value="HTH_30"/>
    <property type="match status" value="1"/>
</dbReference>
<dbReference type="Pfam" id="PF17853">
    <property type="entry name" value="GGDEF_2"/>
    <property type="match status" value="1"/>
</dbReference>
<evidence type="ECO:0000313" key="5">
    <source>
        <dbReference type="Proteomes" id="UP000562984"/>
    </source>
</evidence>
<dbReference type="EMBL" id="JABEND010000016">
    <property type="protein sequence ID" value="NNG37590.1"/>
    <property type="molecule type" value="Genomic_DNA"/>
</dbReference>
<organism evidence="4 5">
    <name type="scientific">Nakamurella aerolata</name>
    <dbReference type="NCBI Taxonomy" id="1656892"/>
    <lineage>
        <taxon>Bacteria</taxon>
        <taxon>Bacillati</taxon>
        <taxon>Actinomycetota</taxon>
        <taxon>Actinomycetes</taxon>
        <taxon>Nakamurellales</taxon>
        <taxon>Nakamurellaceae</taxon>
        <taxon>Nakamurella</taxon>
    </lineage>
</organism>
<dbReference type="PANTHER" id="PTHR33744:SF1">
    <property type="entry name" value="DNA-BINDING TRANSCRIPTIONAL ACTIVATOR ADER"/>
    <property type="match status" value="1"/>
</dbReference>
<protein>
    <submittedName>
        <fullName evidence="4">PucR family transcriptional regulator</fullName>
    </submittedName>
</protein>
<dbReference type="Gene3D" id="1.10.10.2840">
    <property type="entry name" value="PucR C-terminal helix-turn-helix domain"/>
    <property type="match status" value="1"/>
</dbReference>
<dbReference type="InterPro" id="IPR042070">
    <property type="entry name" value="PucR_C-HTH_sf"/>
</dbReference>
<evidence type="ECO:0000256" key="1">
    <source>
        <dbReference type="ARBA" id="ARBA00006754"/>
    </source>
</evidence>
<feature type="domain" description="CdaR GGDEF-like" evidence="3">
    <location>
        <begin position="272"/>
        <end position="393"/>
    </location>
</feature>
<dbReference type="PANTHER" id="PTHR33744">
    <property type="entry name" value="CARBOHYDRATE DIACID REGULATOR"/>
    <property type="match status" value="1"/>
</dbReference>
<evidence type="ECO:0000259" key="2">
    <source>
        <dbReference type="Pfam" id="PF13556"/>
    </source>
</evidence>
<feature type="domain" description="PucR C-terminal helix-turn-helix" evidence="2">
    <location>
        <begin position="441"/>
        <end position="498"/>
    </location>
</feature>
<sequence>MTTLRQALALRSWRAVRLLAGPAGEAATAALRRVELIADVRAPVPTDLQGALLAVAGEIDRDDWHLDVLIRRTAAGGAAGLLIAGTGPIGTAATVVADRLAVTILGTDDPIAGAVALRVHLAQPELERARWVTAVADAVEGAGDTVDAVVTGAAAVLDRSIWLVDSGGNVVVGPTSHPPDPPESAELAAVLAAPESATVGWVLHEVATDHPRGAYLMLRRREHDELAPARAALSVLAVAIAGRLAVQRLSSERDARQRMSLLAELLQPGGPVDPQLPRRMLEQGWRLDGYHEGIRIDVPAAADPVALRPEVLRAFADAGVPAQVVEQGAGWAAWCTFADLPAPKQREAHASAVRRVQWLLRARLPTVMGVGSLQPGAEGLVRSLGEAGDAAKIAATRTAGGHLVQVDRLGLSQLLLAWTRTETFGPAASSLLTPLQDEPALLATLSAYLEAQSSIAETAAILGVHRNTVTARISKAVELLGIDLGDPDERLAVQLACRSVLAQR</sequence>
<proteinExistence type="inferred from homology"/>
<dbReference type="AlphaFoldDB" id="A0A849AGM2"/>